<dbReference type="OrthoDB" id="10608613at2759"/>
<keyword evidence="3" id="KW-1185">Reference proteome</keyword>
<feature type="region of interest" description="Disordered" evidence="1">
    <location>
        <begin position="52"/>
        <end position="75"/>
    </location>
</feature>
<gene>
    <name evidence="2" type="ORF">C2845_PM06G05530</name>
</gene>
<comment type="caution">
    <text evidence="2">The sequence shown here is derived from an EMBL/GenBank/DDBJ whole genome shotgun (WGS) entry which is preliminary data.</text>
</comment>
<organism evidence="2 3">
    <name type="scientific">Panicum miliaceum</name>
    <name type="common">Proso millet</name>
    <name type="synonym">Broomcorn millet</name>
    <dbReference type="NCBI Taxonomy" id="4540"/>
    <lineage>
        <taxon>Eukaryota</taxon>
        <taxon>Viridiplantae</taxon>
        <taxon>Streptophyta</taxon>
        <taxon>Embryophyta</taxon>
        <taxon>Tracheophyta</taxon>
        <taxon>Spermatophyta</taxon>
        <taxon>Magnoliopsida</taxon>
        <taxon>Liliopsida</taxon>
        <taxon>Poales</taxon>
        <taxon>Poaceae</taxon>
        <taxon>PACMAD clade</taxon>
        <taxon>Panicoideae</taxon>
        <taxon>Panicodae</taxon>
        <taxon>Paniceae</taxon>
        <taxon>Panicinae</taxon>
        <taxon>Panicum</taxon>
        <taxon>Panicum sect. Panicum</taxon>
    </lineage>
</organism>
<proteinExistence type="predicted"/>
<accession>A0A3L6R6S5</accession>
<dbReference type="AlphaFoldDB" id="A0A3L6R6S5"/>
<name>A0A3L6R6S5_PANMI</name>
<evidence type="ECO:0000313" key="3">
    <source>
        <dbReference type="Proteomes" id="UP000275267"/>
    </source>
</evidence>
<sequence length="132" mass="14689">MNCSSVESQALLLKHTPNFRTKIHQRLIIFDRLAVYTYTRIISLSGFPTYRSSMETRPGPRRYSRALTRTGRGGPCSSVGEVVVLVPAQEHGDAAPEDVEPRPLLLQHRVAPPPEPRAASAVLPLPPRELLR</sequence>
<evidence type="ECO:0000256" key="1">
    <source>
        <dbReference type="SAM" id="MobiDB-lite"/>
    </source>
</evidence>
<dbReference type="EMBL" id="PQIB02000009">
    <property type="protein sequence ID" value="RLM98227.1"/>
    <property type="molecule type" value="Genomic_DNA"/>
</dbReference>
<feature type="region of interest" description="Disordered" evidence="1">
    <location>
        <begin position="109"/>
        <end position="132"/>
    </location>
</feature>
<reference evidence="3" key="1">
    <citation type="journal article" date="2019" name="Nat. Commun.">
        <title>The genome of broomcorn millet.</title>
        <authorList>
            <person name="Zou C."/>
            <person name="Miki D."/>
            <person name="Li D."/>
            <person name="Tang Q."/>
            <person name="Xiao L."/>
            <person name="Rajput S."/>
            <person name="Deng P."/>
            <person name="Jia W."/>
            <person name="Huang R."/>
            <person name="Zhang M."/>
            <person name="Sun Y."/>
            <person name="Hu J."/>
            <person name="Fu X."/>
            <person name="Schnable P.S."/>
            <person name="Li F."/>
            <person name="Zhang H."/>
            <person name="Feng B."/>
            <person name="Zhu X."/>
            <person name="Liu R."/>
            <person name="Schnable J.C."/>
            <person name="Zhu J.-K."/>
            <person name="Zhang H."/>
        </authorList>
    </citation>
    <scope>NUCLEOTIDE SEQUENCE [LARGE SCALE GENOMIC DNA]</scope>
</reference>
<dbReference type="Proteomes" id="UP000275267">
    <property type="component" value="Unassembled WGS sequence"/>
</dbReference>
<evidence type="ECO:0000313" key="2">
    <source>
        <dbReference type="EMBL" id="RLM98227.1"/>
    </source>
</evidence>
<protein>
    <submittedName>
        <fullName evidence="2">Uncharacterized protein</fullName>
    </submittedName>
</protein>